<keyword evidence="4" id="KW-1185">Reference proteome</keyword>
<dbReference type="InterPro" id="IPR015943">
    <property type="entry name" value="WD40/YVTN_repeat-like_dom_sf"/>
</dbReference>
<evidence type="ECO:0000256" key="2">
    <source>
        <dbReference type="SAM" id="MobiDB-lite"/>
    </source>
</evidence>
<dbReference type="EMBL" id="JAROKS010000026">
    <property type="protein sequence ID" value="KAK1785135.1"/>
    <property type="molecule type" value="Genomic_DNA"/>
</dbReference>
<reference evidence="3" key="1">
    <citation type="submission" date="2023-03" db="EMBL/GenBank/DDBJ databases">
        <title>Electrophorus voltai genome.</title>
        <authorList>
            <person name="Bian C."/>
        </authorList>
    </citation>
    <scope>NUCLEOTIDE SEQUENCE</scope>
    <source>
        <strain evidence="3">CB-2022</strain>
        <tissue evidence="3">Muscle</tissue>
    </source>
</reference>
<keyword evidence="1" id="KW-0853">WD repeat</keyword>
<evidence type="ECO:0000256" key="1">
    <source>
        <dbReference type="PROSITE-ProRule" id="PRU00221"/>
    </source>
</evidence>
<dbReference type="PANTHER" id="PTHR45532:SF4">
    <property type="entry name" value="WD REPEAT-CONTAINING PROTEIN 55 HOMOLOG"/>
    <property type="match status" value="1"/>
</dbReference>
<feature type="region of interest" description="Disordered" evidence="2">
    <location>
        <begin position="1046"/>
        <end position="1071"/>
    </location>
</feature>
<dbReference type="Gene3D" id="2.130.10.10">
    <property type="entry name" value="YVTN repeat-like/Quinoprotein amine dehydrogenase"/>
    <property type="match status" value="2"/>
</dbReference>
<protein>
    <submittedName>
        <fullName evidence="3">Uncharacterized protein</fullName>
    </submittedName>
</protein>
<feature type="non-terminal residue" evidence="3">
    <location>
        <position position="1"/>
    </location>
</feature>
<organism evidence="3 4">
    <name type="scientific">Electrophorus voltai</name>
    <dbReference type="NCBI Taxonomy" id="2609070"/>
    <lineage>
        <taxon>Eukaryota</taxon>
        <taxon>Metazoa</taxon>
        <taxon>Chordata</taxon>
        <taxon>Craniata</taxon>
        <taxon>Vertebrata</taxon>
        <taxon>Euteleostomi</taxon>
        <taxon>Actinopterygii</taxon>
        <taxon>Neopterygii</taxon>
        <taxon>Teleostei</taxon>
        <taxon>Ostariophysi</taxon>
        <taxon>Gymnotiformes</taxon>
        <taxon>Gymnotoidei</taxon>
        <taxon>Gymnotidae</taxon>
        <taxon>Electrophorus</taxon>
    </lineage>
</organism>
<proteinExistence type="predicted"/>
<gene>
    <name evidence="3" type="ORF">P4O66_018545</name>
</gene>
<name>A0AAD8YSS4_9TELE</name>
<dbReference type="AlphaFoldDB" id="A0AAD8YSS4"/>
<dbReference type="PROSITE" id="PS50294">
    <property type="entry name" value="WD_REPEATS_REGION"/>
    <property type="match status" value="1"/>
</dbReference>
<dbReference type="SMART" id="SM00320">
    <property type="entry name" value="WD40"/>
    <property type="match status" value="4"/>
</dbReference>
<feature type="compositionally biased region" description="Polar residues" evidence="2">
    <location>
        <begin position="924"/>
        <end position="936"/>
    </location>
</feature>
<sequence length="1192" mass="131903">MNLQFRAVLLSSVFSMHYCKQTEELLTGGMGIITFWAFWPSLDVPLGITQTLDWTCSSLQRNIAISSLLTDQHSPVLYALCGYCIKSFNLRSKKELPAFRGHGRATLLRLVPDWVQRYLYTGDASGHVQVWNQDTRSLLQEFRAHTRPVVGLTLQQDTRSLLTSSKDGWVKEWNCCGELLLKLFVDEPGGVCNLQSIGKRRVLCRSFSAFSVWKLQDVYQPFHEGGCSGRYLRRVECGQGRARLLSVSEDAIARLISPVSGQTLLLSWPYPQLEHALAFAYNPQQEELFVANGSPEVLVLDMTLCPCPAKRILCTSKIWDQGESVTALEAVMMGGADCADTKPPLCLVFSGHRSGTLQLLSPHGFNCQVQKAHRGAVLHISSLPGQKPQLCCHGADDQFTVWEVEVGGEEVNLALVSRINCCSSITRTCLLPGLIFALSPSNSLLLYSLLDKKCLTVDRNPPTAISCMDYCTALGLVALSGPAGIVEVWNTCGTLLAEIQLGASVSQVCFANARGDLLASFSGTISVIMGVRYLPGHLLRQVLDQAPADDLLEAPIPFLPLSPSCYDLGLVPRMLPKPAEETAQPEMPPTTSTVEHIQVTDVCMHKGSADRSTPPKRGRHGFYTSSVLKAETEGDITTRRGPEPGSVDQNQCKTLGQEADVEFVAQGWPVAADEFVPNSVIRNRDQKCEPQDTEDSSEVEALQDMYKPLHKSKHLHKYVDARVSRPVTLLKLSGDLDYFSEPGLEEEKVFDNHKNLLKTIAQSHWLTKKPKVIEVDSVMHALMLTMDCMDAGVYNNCTEALCSICKIHNLQSTMRQTLKRALLKNIQKENPHWKRLGALDTLRQLDLLCEGDMFLIAETLIDQAQDLRHVARDIIGQAYSIKHKGALLSHLRNAKNTPTRQVQQKLLQHLEDQLSEDLQLQQGAVPSQSPKSTQRLTKPYSPRTFTVDKEMTWVSNLPLLKSHGPTQLELHSDKVKCVSSFTKHPKPPHHTKKKHETLLTSFPDLVQSVPEKEREGSIDPAKLALCKKLKTCLPHPPTPHVLVSEDSALSSGSRRSASLVESPPGTRPGRSCLKASTCQGDPNWRESLGQLTSLCGFRSQTASKLADQGHLSGLPPVPPSKSCTLSPVQPSQLSLGQRVVEKVQMKEFSPLKFRHIVPLPWQLNTHTLHDTGASQYGRLQADWRAGCTDKPE</sequence>
<feature type="repeat" description="WD" evidence="1">
    <location>
        <begin position="142"/>
        <end position="174"/>
    </location>
</feature>
<comment type="caution">
    <text evidence="3">The sequence shown here is derived from an EMBL/GenBank/DDBJ whole genome shotgun (WGS) entry which is preliminary data.</text>
</comment>
<dbReference type="PANTHER" id="PTHR45532">
    <property type="entry name" value="WD REPEAT-CONTAINING PROTEIN 97"/>
    <property type="match status" value="1"/>
</dbReference>
<dbReference type="InterPro" id="IPR001680">
    <property type="entry name" value="WD40_rpt"/>
</dbReference>
<dbReference type="InterPro" id="IPR036322">
    <property type="entry name" value="WD40_repeat_dom_sf"/>
</dbReference>
<accession>A0AAD8YSS4</accession>
<evidence type="ECO:0000313" key="4">
    <source>
        <dbReference type="Proteomes" id="UP001239994"/>
    </source>
</evidence>
<feature type="region of interest" description="Disordered" evidence="2">
    <location>
        <begin position="919"/>
        <end position="941"/>
    </location>
</feature>
<evidence type="ECO:0000313" key="3">
    <source>
        <dbReference type="EMBL" id="KAK1785135.1"/>
    </source>
</evidence>
<dbReference type="PROSITE" id="PS50082">
    <property type="entry name" value="WD_REPEATS_2"/>
    <property type="match status" value="1"/>
</dbReference>
<feature type="compositionally biased region" description="Low complexity" evidence="2">
    <location>
        <begin position="1046"/>
        <end position="1062"/>
    </location>
</feature>
<dbReference type="SUPFAM" id="SSF50978">
    <property type="entry name" value="WD40 repeat-like"/>
    <property type="match status" value="2"/>
</dbReference>
<dbReference type="Proteomes" id="UP001239994">
    <property type="component" value="Unassembled WGS sequence"/>
</dbReference>